<keyword evidence="10" id="KW-1185">Reference proteome</keyword>
<comment type="subcellular location">
    <subcellularLocation>
        <location evidence="1 6">Membrane</location>
        <topology evidence="1 6">Multi-pass membrane protein</topology>
    </subcellularLocation>
</comment>
<dbReference type="HOGENOM" id="CLU_013958_1_2_1"/>
<dbReference type="STRING" id="13616.ENSMODP00000040016"/>
<evidence type="ECO:0000256" key="2">
    <source>
        <dbReference type="ARBA" id="ARBA00006510"/>
    </source>
</evidence>
<feature type="transmembrane region" description="Helical" evidence="6">
    <location>
        <begin position="582"/>
        <end position="606"/>
    </location>
</feature>
<dbReference type="InParanoid" id="K7E2L5"/>
<protein>
    <recommendedName>
        <fullName evidence="6">Transmembrane channel-like protein</fullName>
    </recommendedName>
</protein>
<feature type="transmembrane region" description="Helical" evidence="6">
    <location>
        <begin position="158"/>
        <end position="180"/>
    </location>
</feature>
<sequence length="708" mass="77282">MEAGGASGGQWVPRGPGPGPSLPALLSQLPSSATVRYRGPGIPPWGAPEPCLEQSGQGHQARGKAAPATSPEEPPESQALRELPWPMEAKRYLWKRQGDRPTKQVVGMRGSKGALLLGRAWAPLAGIPKMLEPWRTTLMKIGGQYGAGTESYFRLLRFLLGLNILGALFQGALTLLPLFLLGPLPQPPSPGVSQPCGSYDPRPGGLVDYPTLLTNLLSGEGHLEWSPLFYGFYPVQLRGGTFQLPLAYLLSTFVSGLLCLLLILRRSVSGLKQTLLSESGALTSYSHRIFSAWDFRLQGAGPAELRRRALRYELQVELEEAAARKSAEARSRGQWAALWGARTLLNLLMLALLGAAFYGIYWATDPDGRLQNDPVVQEVPILKLLVAYLPSIFMSGANLILPPVLGLLTGLEGYTRSRQVQLILLRWTVFLRLASLVVLLGSLWKQITCGGNPEAEACATCGYAYRELPCWETRLGQEMYKLLLFDLLTCLAVPLLVQFPRKLLGSMCGGPLGRLLGTLEFQVPDEVLGLVYGQTLVWVGGFYCPLLALLNTAKFLLLFYLKRFTLFTFFSPASRTFRASTANFFFPLVLLLGLALSAVPVLYGIFVIPPSKLCGPFQGQVNIWASIPNAIQGLSQGVRDFLFSLGTLSFAVPLMLASSILMVYTLTLASSYGRLVSTLKGHIKMESESKVLLAKRIVELGGKNHDLH</sequence>
<dbReference type="PANTHER" id="PTHR23302:SF45">
    <property type="entry name" value="TRANSMEMBRANE CHANNEL-LIKE PROTEIN 4"/>
    <property type="match status" value="1"/>
</dbReference>
<feature type="domain" description="TMC" evidence="8">
    <location>
        <begin position="470"/>
        <end position="580"/>
    </location>
</feature>
<evidence type="ECO:0000256" key="6">
    <source>
        <dbReference type="RuleBase" id="RU310713"/>
    </source>
</evidence>
<gene>
    <name evidence="9" type="primary">TMC4</name>
</gene>
<reference evidence="9" key="3">
    <citation type="submission" date="2025-09" db="UniProtKB">
        <authorList>
            <consortium name="Ensembl"/>
        </authorList>
    </citation>
    <scope>IDENTIFICATION</scope>
</reference>
<evidence type="ECO:0000313" key="10">
    <source>
        <dbReference type="Proteomes" id="UP000002280"/>
    </source>
</evidence>
<dbReference type="GO" id="GO:0005886">
    <property type="term" value="C:plasma membrane"/>
    <property type="evidence" value="ECO:0007669"/>
    <property type="project" value="InterPro"/>
</dbReference>
<dbReference type="PANTHER" id="PTHR23302">
    <property type="entry name" value="TRANSMEMBRANE CHANNEL-RELATED"/>
    <property type="match status" value="1"/>
</dbReference>
<dbReference type="AlphaFoldDB" id="K7E2L5"/>
<evidence type="ECO:0000259" key="8">
    <source>
        <dbReference type="Pfam" id="PF07810"/>
    </source>
</evidence>
<dbReference type="Ensembl" id="ENSMODT00000043119.2">
    <property type="protein sequence ID" value="ENSMODP00000040016.2"/>
    <property type="gene ID" value="ENSMODG00000004029.4"/>
</dbReference>
<evidence type="ECO:0000313" key="9">
    <source>
        <dbReference type="Ensembl" id="ENSMODP00000040016.2"/>
    </source>
</evidence>
<feature type="transmembrane region" description="Helical" evidence="6">
    <location>
        <begin position="384"/>
        <end position="411"/>
    </location>
</feature>
<dbReference type="GO" id="GO:0008381">
    <property type="term" value="F:mechanosensitive monoatomic ion channel activity"/>
    <property type="evidence" value="ECO:0000318"/>
    <property type="project" value="GO_Central"/>
</dbReference>
<evidence type="ECO:0000256" key="7">
    <source>
        <dbReference type="SAM" id="MobiDB-lite"/>
    </source>
</evidence>
<feature type="transmembrane region" description="Helical" evidence="6">
    <location>
        <begin position="344"/>
        <end position="364"/>
    </location>
</feature>
<dbReference type="OMA" id="TLQPWAW"/>
<feature type="transmembrane region" description="Helical" evidence="6">
    <location>
        <begin position="535"/>
        <end position="561"/>
    </location>
</feature>
<dbReference type="InterPro" id="IPR038900">
    <property type="entry name" value="TMC"/>
</dbReference>
<dbReference type="InterPro" id="IPR012496">
    <property type="entry name" value="TMC_dom"/>
</dbReference>
<feature type="transmembrane region" description="Helical" evidence="6">
    <location>
        <begin position="423"/>
        <end position="444"/>
    </location>
</feature>
<evidence type="ECO:0000256" key="1">
    <source>
        <dbReference type="ARBA" id="ARBA00004141"/>
    </source>
</evidence>
<dbReference type="Bgee" id="ENSMODG00000004029">
    <property type="expression patterns" value="Expressed in placenta and 17 other cell types or tissues"/>
</dbReference>
<reference evidence="9 10" key="1">
    <citation type="journal article" date="2007" name="Nature">
        <title>Genome of the marsupial Monodelphis domestica reveals innovation in non-coding sequences.</title>
        <authorList>
            <person name="Mikkelsen T.S."/>
            <person name="Wakefield M.J."/>
            <person name="Aken B."/>
            <person name="Amemiya C.T."/>
            <person name="Chang J.L."/>
            <person name="Duke S."/>
            <person name="Garber M."/>
            <person name="Gentles A.J."/>
            <person name="Goodstadt L."/>
            <person name="Heger A."/>
            <person name="Jurka J."/>
            <person name="Kamal M."/>
            <person name="Mauceli E."/>
            <person name="Searle S.M."/>
            <person name="Sharpe T."/>
            <person name="Baker M.L."/>
            <person name="Batzer M.A."/>
            <person name="Benos P.V."/>
            <person name="Belov K."/>
            <person name="Clamp M."/>
            <person name="Cook A."/>
            <person name="Cuff J."/>
            <person name="Das R."/>
            <person name="Davidow L."/>
            <person name="Deakin J.E."/>
            <person name="Fazzari M.J."/>
            <person name="Glass J.L."/>
            <person name="Grabherr M."/>
            <person name="Greally J.M."/>
            <person name="Gu W."/>
            <person name="Hore T.A."/>
            <person name="Huttley G.A."/>
            <person name="Kleber M."/>
            <person name="Jirtle R.L."/>
            <person name="Koina E."/>
            <person name="Lee J.T."/>
            <person name="Mahony S."/>
            <person name="Marra M.A."/>
            <person name="Miller R.D."/>
            <person name="Nicholls R.D."/>
            <person name="Oda M."/>
            <person name="Papenfuss A.T."/>
            <person name="Parra Z.E."/>
            <person name="Pollock D.D."/>
            <person name="Ray D.A."/>
            <person name="Schein J.E."/>
            <person name="Speed T.P."/>
            <person name="Thompson K."/>
            <person name="VandeBerg J.L."/>
            <person name="Wade C.M."/>
            <person name="Walker J.A."/>
            <person name="Waters P.D."/>
            <person name="Webber C."/>
            <person name="Weidman J.R."/>
            <person name="Xie X."/>
            <person name="Zody M.C."/>
            <person name="Baldwin J."/>
            <person name="Abdouelleil A."/>
            <person name="Abdulkadir J."/>
            <person name="Abebe A."/>
            <person name="Abera B."/>
            <person name="Abreu J."/>
            <person name="Acer S.C."/>
            <person name="Aftuck L."/>
            <person name="Alexander A."/>
            <person name="An P."/>
            <person name="Anderson E."/>
            <person name="Anderson S."/>
            <person name="Arachi H."/>
            <person name="Azer M."/>
            <person name="Bachantsang P."/>
            <person name="Barry A."/>
            <person name="Bayul T."/>
            <person name="Berlin A."/>
            <person name="Bessette D."/>
            <person name="Bloom T."/>
            <person name="Bloom T."/>
            <person name="Boguslavskiy L."/>
            <person name="Bonnet C."/>
            <person name="Boukhgalter B."/>
            <person name="Bourzgui I."/>
            <person name="Brown A."/>
            <person name="Cahill P."/>
            <person name="Channer S."/>
            <person name="Cheshatsang Y."/>
            <person name="Chuda L."/>
            <person name="Citroen M."/>
            <person name="Collymore A."/>
            <person name="Cooke P."/>
            <person name="Costello M."/>
            <person name="D'Aco K."/>
            <person name="Daza R."/>
            <person name="De Haan G."/>
            <person name="DeGray S."/>
            <person name="DeMaso C."/>
            <person name="Dhargay N."/>
            <person name="Dooley K."/>
            <person name="Dooley E."/>
            <person name="Doricent M."/>
            <person name="Dorje P."/>
            <person name="Dorjee K."/>
            <person name="Dupes A."/>
            <person name="Elong R."/>
            <person name="Falk J."/>
            <person name="Farina A."/>
            <person name="Faro S."/>
            <person name="Ferguson D."/>
            <person name="Fisher S."/>
            <person name="Foley C.D."/>
            <person name="Franke A."/>
            <person name="Friedrich D."/>
            <person name="Gadbois L."/>
            <person name="Gearin G."/>
            <person name="Gearin C.R."/>
            <person name="Giannoukos G."/>
            <person name="Goode T."/>
            <person name="Graham J."/>
            <person name="Grandbois E."/>
            <person name="Grewal S."/>
            <person name="Gyaltsen K."/>
            <person name="Hafez N."/>
            <person name="Hagos B."/>
            <person name="Hall J."/>
            <person name="Henson C."/>
            <person name="Hollinger A."/>
            <person name="Honan T."/>
            <person name="Huard M.D."/>
            <person name="Hughes L."/>
            <person name="Hurhula B."/>
            <person name="Husby M.E."/>
            <person name="Kamat A."/>
            <person name="Kanga B."/>
            <person name="Kashin S."/>
            <person name="Khazanovich D."/>
            <person name="Kisner P."/>
            <person name="Lance K."/>
            <person name="Lara M."/>
            <person name="Lee W."/>
            <person name="Lennon N."/>
            <person name="Letendre F."/>
            <person name="LeVine R."/>
            <person name="Lipovsky A."/>
            <person name="Liu X."/>
            <person name="Liu J."/>
            <person name="Liu S."/>
            <person name="Lokyitsang T."/>
            <person name="Lokyitsang Y."/>
            <person name="Lubonja R."/>
            <person name="Lui A."/>
            <person name="MacDonald P."/>
            <person name="Magnisalis V."/>
            <person name="Maru K."/>
            <person name="Matthews C."/>
            <person name="McCusker W."/>
            <person name="McDonough S."/>
            <person name="Mehta T."/>
            <person name="Meldrim J."/>
            <person name="Meneus L."/>
            <person name="Mihai O."/>
            <person name="Mihalev A."/>
            <person name="Mihova T."/>
            <person name="Mittelman R."/>
            <person name="Mlenga V."/>
            <person name="Montmayeur A."/>
            <person name="Mulrain L."/>
            <person name="Navidi A."/>
            <person name="Naylor J."/>
            <person name="Negash T."/>
            <person name="Nguyen T."/>
            <person name="Nguyen N."/>
            <person name="Nicol R."/>
            <person name="Norbu C."/>
            <person name="Norbu N."/>
            <person name="Novod N."/>
            <person name="O'Neill B."/>
            <person name="Osman S."/>
            <person name="Markiewicz E."/>
            <person name="Oyono O.L."/>
            <person name="Patti C."/>
            <person name="Phunkhang P."/>
            <person name="Pierre F."/>
            <person name="Priest M."/>
            <person name="Raghuraman S."/>
            <person name="Rege F."/>
            <person name="Reyes R."/>
            <person name="Rise C."/>
            <person name="Rogov P."/>
            <person name="Ross K."/>
            <person name="Ryan E."/>
            <person name="Settipalli S."/>
            <person name="Shea T."/>
            <person name="Sherpa N."/>
            <person name="Shi L."/>
            <person name="Shih D."/>
            <person name="Sparrow T."/>
            <person name="Spaulding J."/>
            <person name="Stalker J."/>
            <person name="Stange-Thomann N."/>
            <person name="Stavropoulos S."/>
            <person name="Stone C."/>
            <person name="Strader C."/>
            <person name="Tesfaye S."/>
            <person name="Thomson T."/>
            <person name="Thoulutsang Y."/>
            <person name="Thoulutsang D."/>
            <person name="Topham K."/>
            <person name="Topping I."/>
            <person name="Tsamla T."/>
            <person name="Vassiliev H."/>
            <person name="Vo A."/>
            <person name="Wangchuk T."/>
            <person name="Wangdi T."/>
            <person name="Weiand M."/>
            <person name="Wilkinson J."/>
            <person name="Wilson A."/>
            <person name="Yadav S."/>
            <person name="Young G."/>
            <person name="Yu Q."/>
            <person name="Zembek L."/>
            <person name="Zhong D."/>
            <person name="Zimmer A."/>
            <person name="Zwirko Z."/>
            <person name="Jaffe D.B."/>
            <person name="Alvarez P."/>
            <person name="Brockman W."/>
            <person name="Butler J."/>
            <person name="Chin C."/>
            <person name="Gnerre S."/>
            <person name="MacCallum I."/>
            <person name="Graves J.A."/>
            <person name="Ponting C.P."/>
            <person name="Breen M."/>
            <person name="Samollow P.B."/>
            <person name="Lander E.S."/>
            <person name="Lindblad-Toh K."/>
        </authorList>
    </citation>
    <scope>NUCLEOTIDE SEQUENCE [LARGE SCALE GENOMIC DNA]</scope>
</reference>
<evidence type="ECO:0000256" key="3">
    <source>
        <dbReference type="ARBA" id="ARBA00022692"/>
    </source>
</evidence>
<feature type="transmembrane region" description="Helical" evidence="6">
    <location>
        <begin position="641"/>
        <end position="664"/>
    </location>
</feature>
<name>K7E2L5_MONDO</name>
<keyword evidence="4 6" id="KW-1133">Transmembrane helix</keyword>
<feature type="compositionally biased region" description="Low complexity" evidence="7">
    <location>
        <begin position="22"/>
        <end position="32"/>
    </location>
</feature>
<accession>K7E2L5</accession>
<comment type="similarity">
    <text evidence="2 6">Belongs to the TMC family.</text>
</comment>
<proteinExistence type="inferred from homology"/>
<dbReference type="Proteomes" id="UP000002280">
    <property type="component" value="Chromosome 4"/>
</dbReference>
<dbReference type="Pfam" id="PF07810">
    <property type="entry name" value="TMC"/>
    <property type="match status" value="1"/>
</dbReference>
<dbReference type="GeneTree" id="ENSGT01050000244894"/>
<feature type="region of interest" description="Disordered" evidence="7">
    <location>
        <begin position="1"/>
        <end position="82"/>
    </location>
</feature>
<dbReference type="FunCoup" id="K7E2L5">
    <property type="interactions" value="40"/>
</dbReference>
<evidence type="ECO:0000256" key="4">
    <source>
        <dbReference type="ARBA" id="ARBA00022989"/>
    </source>
</evidence>
<feature type="transmembrane region" description="Helical" evidence="6">
    <location>
        <begin position="246"/>
        <end position="264"/>
    </location>
</feature>
<keyword evidence="5 6" id="KW-0472">Membrane</keyword>
<evidence type="ECO:0000256" key="5">
    <source>
        <dbReference type="ARBA" id="ARBA00023136"/>
    </source>
</evidence>
<organism evidence="9 10">
    <name type="scientific">Monodelphis domestica</name>
    <name type="common">Gray short-tailed opossum</name>
    <dbReference type="NCBI Taxonomy" id="13616"/>
    <lineage>
        <taxon>Eukaryota</taxon>
        <taxon>Metazoa</taxon>
        <taxon>Chordata</taxon>
        <taxon>Craniata</taxon>
        <taxon>Vertebrata</taxon>
        <taxon>Euteleostomi</taxon>
        <taxon>Mammalia</taxon>
        <taxon>Metatheria</taxon>
        <taxon>Didelphimorphia</taxon>
        <taxon>Didelphidae</taxon>
        <taxon>Monodelphis</taxon>
    </lineage>
</organism>
<reference evidence="9" key="2">
    <citation type="submission" date="2025-08" db="UniProtKB">
        <authorList>
            <consortium name="Ensembl"/>
        </authorList>
    </citation>
    <scope>IDENTIFICATION</scope>
</reference>
<keyword evidence="3 6" id="KW-0812">Transmembrane</keyword>